<keyword evidence="1" id="KW-0812">Transmembrane</keyword>
<keyword evidence="1" id="KW-0472">Membrane</keyword>
<sequence>MSAARRRQARRCARVALNCESGRAAVSEPADTRQSEDGSGLPFPRVRDIGFGAPFHWLARGLDDLKASPGPSLFYGAGFALMGFLISVVFRHAYAYVSALVSGFLLVGPFVALGLYELSRRHEVGEALHLGPSLTAWHRNAGSIGVYSVIIIVVFLVWARASLVVFALFYTSEMPTVTGFMQQVVSLENIEFVAVYCVVGLLFAAIVFAVSVVSIPLMLDRGQDAVTAMIASTNALFRNFPQLLMWAVLIVALTAVGFATFFLGLIVLMPIIGHATWHAYRDLVEPMPVSSA</sequence>
<dbReference type="Pfam" id="PF09955">
    <property type="entry name" value="DUF2189"/>
    <property type="match status" value="1"/>
</dbReference>
<feature type="transmembrane region" description="Helical" evidence="1">
    <location>
        <begin position="190"/>
        <end position="219"/>
    </location>
</feature>
<dbReference type="InterPro" id="IPR018692">
    <property type="entry name" value="DUF2189"/>
</dbReference>
<dbReference type="Proteomes" id="UP000807785">
    <property type="component" value="Unassembled WGS sequence"/>
</dbReference>
<feature type="transmembrane region" description="Helical" evidence="1">
    <location>
        <begin position="72"/>
        <end position="90"/>
    </location>
</feature>
<comment type="caution">
    <text evidence="2">The sequence shown here is derived from an EMBL/GenBank/DDBJ whole genome shotgun (WGS) entry which is preliminary data.</text>
</comment>
<evidence type="ECO:0000313" key="3">
    <source>
        <dbReference type="Proteomes" id="UP000807785"/>
    </source>
</evidence>
<gene>
    <name evidence="2" type="ORF">IPH26_16340</name>
</gene>
<proteinExistence type="predicted"/>
<reference evidence="2" key="1">
    <citation type="submission" date="2020-10" db="EMBL/GenBank/DDBJ databases">
        <title>Connecting structure to function with the recovery of over 1000 high-quality activated sludge metagenome-assembled genomes encoding full-length rRNA genes using long-read sequencing.</title>
        <authorList>
            <person name="Singleton C.M."/>
            <person name="Petriglieri F."/>
            <person name="Kristensen J.M."/>
            <person name="Kirkegaard R.H."/>
            <person name="Michaelsen T.Y."/>
            <person name="Andersen M.H."/>
            <person name="Karst S.M."/>
            <person name="Dueholm M.S."/>
            <person name="Nielsen P.H."/>
            <person name="Albertsen M."/>
        </authorList>
    </citation>
    <scope>NUCLEOTIDE SEQUENCE</scope>
    <source>
        <strain evidence="2">Bjer_18-Q3-R1-45_BAT3C.347</strain>
    </source>
</reference>
<dbReference type="EMBL" id="JADJEV010000004">
    <property type="protein sequence ID" value="MBK6974442.1"/>
    <property type="molecule type" value="Genomic_DNA"/>
</dbReference>
<feature type="transmembrane region" description="Helical" evidence="1">
    <location>
        <begin position="144"/>
        <end position="170"/>
    </location>
</feature>
<evidence type="ECO:0000256" key="1">
    <source>
        <dbReference type="SAM" id="Phobius"/>
    </source>
</evidence>
<name>A0A9D7E5Y0_9PROT</name>
<evidence type="ECO:0000313" key="2">
    <source>
        <dbReference type="EMBL" id="MBK6974442.1"/>
    </source>
</evidence>
<keyword evidence="1" id="KW-1133">Transmembrane helix</keyword>
<protein>
    <submittedName>
        <fullName evidence="2">DUF2189 domain-containing protein</fullName>
    </submittedName>
</protein>
<feature type="transmembrane region" description="Helical" evidence="1">
    <location>
        <begin position="243"/>
        <end position="272"/>
    </location>
</feature>
<dbReference type="AlphaFoldDB" id="A0A9D7E5Y0"/>
<organism evidence="2 3">
    <name type="scientific">Candidatus Methylophosphatis roskildensis</name>
    <dbReference type="NCBI Taxonomy" id="2899263"/>
    <lineage>
        <taxon>Bacteria</taxon>
        <taxon>Pseudomonadati</taxon>
        <taxon>Pseudomonadota</taxon>
        <taxon>Betaproteobacteria</taxon>
        <taxon>Nitrosomonadales</taxon>
        <taxon>Sterolibacteriaceae</taxon>
        <taxon>Candidatus Methylophosphatis</taxon>
    </lineage>
</organism>
<accession>A0A9D7E5Y0</accession>
<feature type="transmembrane region" description="Helical" evidence="1">
    <location>
        <begin position="96"/>
        <end position="116"/>
    </location>
</feature>